<evidence type="ECO:0000256" key="9">
    <source>
        <dbReference type="ARBA" id="ARBA00041175"/>
    </source>
</evidence>
<keyword evidence="4" id="KW-0597">Phosphoprotein</keyword>
<comment type="caution">
    <text evidence="12">The sequence shown here is derived from an EMBL/GenBank/DDBJ whole genome shotgun (WGS) entry which is preliminary data.</text>
</comment>
<sequence>MNIKELLIESEAIQIGVDEPSWEKVIQLAAKPLIKNGYLTESYADSVIDSTRDNGAYYVFDEGIAIPHARPECGVLKNCFSLVLLDKPISFNGSVPADIIIMFGATDSNGHIEQGIGSIVSMLDDDDKIQSIRQVRSQEQLLELI</sequence>
<dbReference type="PANTHER" id="PTHR36203:SF1">
    <property type="entry name" value="ASCORBATE-SPECIFIC PTS SYSTEM EIIA COMPONENT"/>
    <property type="match status" value="1"/>
</dbReference>
<evidence type="ECO:0000256" key="6">
    <source>
        <dbReference type="ARBA" id="ARBA00022683"/>
    </source>
</evidence>
<dbReference type="GO" id="GO:0005737">
    <property type="term" value="C:cytoplasm"/>
    <property type="evidence" value="ECO:0007669"/>
    <property type="project" value="UniProtKB-SubCell"/>
</dbReference>
<dbReference type="PANTHER" id="PTHR36203">
    <property type="entry name" value="ASCORBATE-SPECIFIC PTS SYSTEM EIIA COMPONENT"/>
    <property type="match status" value="1"/>
</dbReference>
<keyword evidence="2" id="KW-0813">Transport</keyword>
<dbReference type="PROSITE" id="PS51094">
    <property type="entry name" value="PTS_EIIA_TYPE_2"/>
    <property type="match status" value="1"/>
</dbReference>
<dbReference type="OrthoDB" id="1634238at2"/>
<dbReference type="GO" id="GO:0016301">
    <property type="term" value="F:kinase activity"/>
    <property type="evidence" value="ECO:0007669"/>
    <property type="project" value="UniProtKB-KW"/>
</dbReference>
<dbReference type="InterPro" id="IPR002178">
    <property type="entry name" value="PTS_EIIA_type-2_dom"/>
</dbReference>
<evidence type="ECO:0000256" key="1">
    <source>
        <dbReference type="ARBA" id="ARBA00004496"/>
    </source>
</evidence>
<dbReference type="RefSeq" id="WP_041154219.1">
    <property type="nucleotide sequence ID" value="NZ_CBCRVP010000004.1"/>
</dbReference>
<dbReference type="GO" id="GO:0009401">
    <property type="term" value="P:phosphoenolpyruvate-dependent sugar phosphotransferase system"/>
    <property type="evidence" value="ECO:0007669"/>
    <property type="project" value="UniProtKB-KW"/>
</dbReference>
<dbReference type="SUPFAM" id="SSF55804">
    <property type="entry name" value="Phoshotransferase/anion transport protein"/>
    <property type="match status" value="1"/>
</dbReference>
<comment type="subcellular location">
    <subcellularLocation>
        <location evidence="1">Cytoplasm</location>
    </subcellularLocation>
</comment>
<comment type="function">
    <text evidence="8">The phosphoenolpyruvate-dependent sugar phosphotransferase system (sugar PTS), a major carbohydrate active transport system, catalyzes the phosphorylation of incoming sugar substrates concomitantly with their translocation across the cell membrane. The enzyme II UlaABC PTS system is involved in ascorbate transport.</text>
</comment>
<evidence type="ECO:0000256" key="8">
    <source>
        <dbReference type="ARBA" id="ARBA00037387"/>
    </source>
</evidence>
<evidence type="ECO:0000313" key="12">
    <source>
        <dbReference type="EMBL" id="KIN12232.1"/>
    </source>
</evidence>
<dbReference type="Gene3D" id="3.40.930.10">
    <property type="entry name" value="Mannitol-specific EII, Chain A"/>
    <property type="match status" value="1"/>
</dbReference>
<accession>A0A0C3ID28</accession>
<organism evidence="12 13">
    <name type="scientific">Vibrio mytili</name>
    <dbReference type="NCBI Taxonomy" id="50718"/>
    <lineage>
        <taxon>Bacteria</taxon>
        <taxon>Pseudomonadati</taxon>
        <taxon>Pseudomonadota</taxon>
        <taxon>Gammaproteobacteria</taxon>
        <taxon>Vibrionales</taxon>
        <taxon>Vibrionaceae</taxon>
        <taxon>Vibrio</taxon>
    </lineage>
</organism>
<keyword evidence="6" id="KW-0598">Phosphotransferase system</keyword>
<dbReference type="Proteomes" id="UP000031977">
    <property type="component" value="Unassembled WGS sequence"/>
</dbReference>
<evidence type="ECO:0000256" key="7">
    <source>
        <dbReference type="ARBA" id="ARBA00022777"/>
    </source>
</evidence>
<keyword evidence="3" id="KW-0963">Cytoplasm</keyword>
<keyword evidence="5" id="KW-0808">Transferase</keyword>
<feature type="domain" description="PTS EIIA type-2" evidence="11">
    <location>
        <begin position="6"/>
        <end position="145"/>
    </location>
</feature>
<dbReference type="Pfam" id="PF00359">
    <property type="entry name" value="PTS_EIIA_2"/>
    <property type="match status" value="1"/>
</dbReference>
<proteinExistence type="predicted"/>
<evidence type="ECO:0000313" key="13">
    <source>
        <dbReference type="Proteomes" id="UP000031977"/>
    </source>
</evidence>
<protein>
    <recommendedName>
        <fullName evidence="9">Ascorbate-specific PTS system EIIA component</fullName>
    </recommendedName>
    <alternativeName>
        <fullName evidence="10">Ascorbate-specific phosphotransferase enzyme IIA component</fullName>
    </alternativeName>
</protein>
<dbReference type="STRING" id="50718.SU60_02820"/>
<reference evidence="12 13" key="1">
    <citation type="submission" date="2015-01" db="EMBL/GenBank/DDBJ databases">
        <title>Draft genome of Vibrio mytili type strain CAIM 528.</title>
        <authorList>
            <person name="Gonzalez-Castillo A."/>
            <person name="Gomez-Gil B."/>
            <person name="Enciso-Ibarra J."/>
        </authorList>
    </citation>
    <scope>NUCLEOTIDE SEQUENCE [LARGE SCALE GENOMIC DNA]</scope>
    <source>
        <strain evidence="12 13">CAIM 528</strain>
    </source>
</reference>
<dbReference type="InterPro" id="IPR016152">
    <property type="entry name" value="PTrfase/Anion_transptr"/>
</dbReference>
<dbReference type="EMBL" id="JXOK01000006">
    <property type="protein sequence ID" value="KIN12232.1"/>
    <property type="molecule type" value="Genomic_DNA"/>
</dbReference>
<gene>
    <name evidence="12" type="ORF">SU60_02820</name>
</gene>
<dbReference type="AlphaFoldDB" id="A0A0C3ID28"/>
<evidence type="ECO:0000256" key="5">
    <source>
        <dbReference type="ARBA" id="ARBA00022679"/>
    </source>
</evidence>
<dbReference type="InterPro" id="IPR051351">
    <property type="entry name" value="Ascorbate-PTS_EIIA_comp"/>
</dbReference>
<evidence type="ECO:0000256" key="10">
    <source>
        <dbReference type="ARBA" id="ARBA00042072"/>
    </source>
</evidence>
<evidence type="ECO:0000256" key="4">
    <source>
        <dbReference type="ARBA" id="ARBA00022553"/>
    </source>
</evidence>
<name>A0A0C3ID28_9VIBR</name>
<evidence type="ECO:0000256" key="2">
    <source>
        <dbReference type="ARBA" id="ARBA00022448"/>
    </source>
</evidence>
<evidence type="ECO:0000259" key="11">
    <source>
        <dbReference type="PROSITE" id="PS51094"/>
    </source>
</evidence>
<keyword evidence="7" id="KW-0418">Kinase</keyword>
<evidence type="ECO:0000256" key="3">
    <source>
        <dbReference type="ARBA" id="ARBA00022490"/>
    </source>
</evidence>
<keyword evidence="13" id="KW-1185">Reference proteome</keyword>
<dbReference type="CDD" id="cd00211">
    <property type="entry name" value="PTS_IIA_fru"/>
    <property type="match status" value="1"/>
</dbReference>